<sequence>MILALLLDLVLPVAVYYGLRSAGVGEVPALVTSAVVPVVRIAHELLVHRRADPLAVFALVMIAVSLLLSYVGGSPRTLLARDGWLMAACGVAVLATLRRRPVVFTLGRMLVARAGHGVEDWDRRWSGSAPFRRVWRVLTAAWGIALLGAAAVKVLMAYSLPVDVVPALTTAMWLAVVVLLNVASRLYLRLPRIRRIVG</sequence>
<feature type="transmembrane region" description="Helical" evidence="1">
    <location>
        <begin position="54"/>
        <end position="72"/>
    </location>
</feature>
<keyword evidence="1" id="KW-0472">Membrane</keyword>
<comment type="caution">
    <text evidence="2">The sequence shown here is derived from an EMBL/GenBank/DDBJ whole genome shotgun (WGS) entry which is preliminary data.</text>
</comment>
<evidence type="ECO:0008006" key="4">
    <source>
        <dbReference type="Google" id="ProtNLM"/>
    </source>
</evidence>
<keyword evidence="3" id="KW-1185">Reference proteome</keyword>
<gene>
    <name evidence="2" type="ORF">GCM10010470_06010</name>
</gene>
<name>A0ABN3V2V5_9PSEU</name>
<organism evidence="2 3">
    <name type="scientific">Saccharopolyspora taberi</name>
    <dbReference type="NCBI Taxonomy" id="60895"/>
    <lineage>
        <taxon>Bacteria</taxon>
        <taxon>Bacillati</taxon>
        <taxon>Actinomycetota</taxon>
        <taxon>Actinomycetes</taxon>
        <taxon>Pseudonocardiales</taxon>
        <taxon>Pseudonocardiaceae</taxon>
        <taxon>Saccharopolyspora</taxon>
    </lineage>
</organism>
<accession>A0ABN3V2V5</accession>
<evidence type="ECO:0000313" key="3">
    <source>
        <dbReference type="Proteomes" id="UP001500979"/>
    </source>
</evidence>
<feature type="transmembrane region" description="Helical" evidence="1">
    <location>
        <begin position="164"/>
        <end position="188"/>
    </location>
</feature>
<evidence type="ECO:0000256" key="1">
    <source>
        <dbReference type="SAM" id="Phobius"/>
    </source>
</evidence>
<keyword evidence="1" id="KW-0812">Transmembrane</keyword>
<dbReference type="NCBIfam" id="NF041646">
    <property type="entry name" value="VC0807_fam"/>
    <property type="match status" value="1"/>
</dbReference>
<dbReference type="RefSeq" id="WP_344677776.1">
    <property type="nucleotide sequence ID" value="NZ_BAAAUX010000003.1"/>
</dbReference>
<keyword evidence="1" id="KW-1133">Transmembrane helix</keyword>
<reference evidence="2 3" key="1">
    <citation type="journal article" date="2019" name="Int. J. Syst. Evol. Microbiol.">
        <title>The Global Catalogue of Microorganisms (GCM) 10K type strain sequencing project: providing services to taxonomists for standard genome sequencing and annotation.</title>
        <authorList>
            <consortium name="The Broad Institute Genomics Platform"/>
            <consortium name="The Broad Institute Genome Sequencing Center for Infectious Disease"/>
            <person name="Wu L."/>
            <person name="Ma J."/>
        </authorList>
    </citation>
    <scope>NUCLEOTIDE SEQUENCE [LARGE SCALE GENOMIC DNA]</scope>
    <source>
        <strain evidence="2 3">JCM 9383</strain>
    </source>
</reference>
<protein>
    <recommendedName>
        <fullName evidence="4">Intracellular septation protein A</fullName>
    </recommendedName>
</protein>
<feature type="transmembrane region" description="Helical" evidence="1">
    <location>
        <begin position="134"/>
        <end position="158"/>
    </location>
</feature>
<evidence type="ECO:0000313" key="2">
    <source>
        <dbReference type="EMBL" id="GAA2776368.1"/>
    </source>
</evidence>
<dbReference type="EMBL" id="BAAAUX010000003">
    <property type="protein sequence ID" value="GAA2776368.1"/>
    <property type="molecule type" value="Genomic_DNA"/>
</dbReference>
<proteinExistence type="predicted"/>
<dbReference type="Proteomes" id="UP001500979">
    <property type="component" value="Unassembled WGS sequence"/>
</dbReference>